<gene>
    <name evidence="3" type="ORF">PACLA_8A025113</name>
</gene>
<dbReference type="GO" id="GO:0003924">
    <property type="term" value="F:GTPase activity"/>
    <property type="evidence" value="ECO:0007669"/>
    <property type="project" value="InterPro"/>
</dbReference>
<reference evidence="3" key="1">
    <citation type="submission" date="2020-04" db="EMBL/GenBank/DDBJ databases">
        <authorList>
            <person name="Alioto T."/>
            <person name="Alioto T."/>
            <person name="Gomez Garrido J."/>
        </authorList>
    </citation>
    <scope>NUCLEOTIDE SEQUENCE</scope>
    <source>
        <strain evidence="3">A484AB</strain>
    </source>
</reference>
<dbReference type="InterPro" id="IPR001806">
    <property type="entry name" value="Small_GTPase"/>
</dbReference>
<dbReference type="SMART" id="SM00175">
    <property type="entry name" value="RAB"/>
    <property type="match status" value="1"/>
</dbReference>
<dbReference type="PROSITE" id="PS51421">
    <property type="entry name" value="RAS"/>
    <property type="match status" value="1"/>
</dbReference>
<comment type="caution">
    <text evidence="3">The sequence shown here is derived from an EMBL/GenBank/DDBJ whole genome shotgun (WGS) entry which is preliminary data.</text>
</comment>
<name>A0A7D9JQ88_PARCT</name>
<evidence type="ECO:0000313" key="4">
    <source>
        <dbReference type="Proteomes" id="UP001152795"/>
    </source>
</evidence>
<dbReference type="Proteomes" id="UP001152795">
    <property type="component" value="Unassembled WGS sequence"/>
</dbReference>
<dbReference type="Gene3D" id="3.40.50.300">
    <property type="entry name" value="P-loop containing nucleotide triphosphate hydrolases"/>
    <property type="match status" value="1"/>
</dbReference>
<evidence type="ECO:0000256" key="2">
    <source>
        <dbReference type="ARBA" id="ARBA00022741"/>
    </source>
</evidence>
<dbReference type="EMBL" id="CACRXK020019242">
    <property type="protein sequence ID" value="CAB4033434.1"/>
    <property type="molecule type" value="Genomic_DNA"/>
</dbReference>
<dbReference type="AlphaFoldDB" id="A0A7D9JQ88"/>
<dbReference type="SMART" id="SM00174">
    <property type="entry name" value="RHO"/>
    <property type="match status" value="1"/>
</dbReference>
<accession>A0A7D9JQ88</accession>
<comment type="similarity">
    <text evidence="1">Belongs to the small GTPase superfamily. Rab family.</text>
</comment>
<protein>
    <submittedName>
        <fullName evidence="3">Ras-related Rab-24</fullName>
    </submittedName>
</protein>
<dbReference type="InterPro" id="IPR027417">
    <property type="entry name" value="P-loop_NTPase"/>
</dbReference>
<dbReference type="PROSITE" id="PS51419">
    <property type="entry name" value="RAB"/>
    <property type="match status" value="1"/>
</dbReference>
<evidence type="ECO:0000256" key="1">
    <source>
        <dbReference type="ARBA" id="ARBA00006270"/>
    </source>
</evidence>
<sequence>MSSMYYRNAKAALICFDLTDASSFEKADYWVKQILTNEPNCKMYLCGTKLDLIEDEIKERAVSKNSVEHFAKGCNAEVFETSSKTGTNVGALFERVSYSFLSNSDLLPGKQGTKGRLKLSNSDGVPKSSCCS</sequence>
<dbReference type="GO" id="GO:0005525">
    <property type="term" value="F:GTP binding"/>
    <property type="evidence" value="ECO:0007669"/>
    <property type="project" value="InterPro"/>
</dbReference>
<evidence type="ECO:0000313" key="3">
    <source>
        <dbReference type="EMBL" id="CAB4033434.1"/>
    </source>
</evidence>
<keyword evidence="4" id="KW-1185">Reference proteome</keyword>
<proteinExistence type="inferred from homology"/>
<dbReference type="OrthoDB" id="25896at2759"/>
<dbReference type="PANTHER" id="PTHR47978">
    <property type="match status" value="1"/>
</dbReference>
<dbReference type="Pfam" id="PF00071">
    <property type="entry name" value="Ras"/>
    <property type="match status" value="1"/>
</dbReference>
<keyword evidence="2" id="KW-0547">Nucleotide-binding</keyword>
<dbReference type="SUPFAM" id="SSF52540">
    <property type="entry name" value="P-loop containing nucleoside triphosphate hydrolases"/>
    <property type="match status" value="1"/>
</dbReference>
<organism evidence="3 4">
    <name type="scientific">Paramuricea clavata</name>
    <name type="common">Red gorgonian</name>
    <name type="synonym">Violescent sea-whip</name>
    <dbReference type="NCBI Taxonomy" id="317549"/>
    <lineage>
        <taxon>Eukaryota</taxon>
        <taxon>Metazoa</taxon>
        <taxon>Cnidaria</taxon>
        <taxon>Anthozoa</taxon>
        <taxon>Octocorallia</taxon>
        <taxon>Malacalcyonacea</taxon>
        <taxon>Plexauridae</taxon>
        <taxon>Paramuricea</taxon>
    </lineage>
</organism>